<evidence type="ECO:0000259" key="2">
    <source>
        <dbReference type="Pfam" id="PF00586"/>
    </source>
</evidence>
<evidence type="ECO:0000313" key="5">
    <source>
        <dbReference type="EMBL" id="BBL86167.1"/>
    </source>
</evidence>
<dbReference type="InterPro" id="IPR010918">
    <property type="entry name" value="PurM-like_C_dom"/>
</dbReference>
<geneLocation type="plastid" evidence="4"/>
<reference evidence="5 6" key="2">
    <citation type="submission" date="2019-06" db="EMBL/GenBank/DDBJ databases">
        <title>A hidden player of endosymbiotic evolution: DNA virus triggered massive gene transfer.</title>
        <authorList>
            <person name="Matsuo M."/>
            <person name="Katahata A."/>
            <person name="Tachikawa M."/>
            <person name="Minakuchi Y."/>
            <person name="Noguchi H."/>
            <person name="Toyoda A."/>
            <person name="Fujiyama A."/>
            <person name="Suzuki Y."/>
            <person name="Satoh S."/>
            <person name="Nakayama T."/>
            <person name="Kamikawa R."/>
            <person name="Nomura M."/>
            <person name="Inagaki Y."/>
            <person name="Ishida K."/>
            <person name="Obokata J."/>
        </authorList>
    </citation>
    <scope>NUCLEOTIDE SEQUENCE [LARGE SCALE GENOMIC DNA]</scope>
    <source>
        <strain evidence="5 6">MYN1</strain>
    </source>
</reference>
<dbReference type="CDD" id="cd02204">
    <property type="entry name" value="PurL_repeat2"/>
    <property type="match status" value="1"/>
</dbReference>
<dbReference type="HAMAP" id="MF_00420">
    <property type="entry name" value="PurL_2"/>
    <property type="match status" value="1"/>
</dbReference>
<dbReference type="InterPro" id="IPR010074">
    <property type="entry name" value="PRibForGlyAmidine_synth_PurL"/>
</dbReference>
<dbReference type="Gene3D" id="3.30.1330.10">
    <property type="entry name" value="PurM-like, N-terminal domain"/>
    <property type="match status" value="2"/>
</dbReference>
<dbReference type="Pfam" id="PF02769">
    <property type="entry name" value="AIRS_C"/>
    <property type="match status" value="2"/>
</dbReference>
<keyword evidence="6" id="KW-1185">Reference proteome</keyword>
<proteinExistence type="inferred from homology"/>
<feature type="domain" description="PurM-like N-terminal" evidence="2">
    <location>
        <begin position="78"/>
        <end position="189"/>
    </location>
</feature>
<dbReference type="EMBL" id="LC490351">
    <property type="protein sequence ID" value="BBL86167.1"/>
    <property type="molecule type" value="Genomic_DNA"/>
</dbReference>
<dbReference type="InterPro" id="IPR036921">
    <property type="entry name" value="PurM-like_N_sf"/>
</dbReference>
<accession>A0A1S6YI12</accession>
<dbReference type="InterPro" id="IPR016188">
    <property type="entry name" value="PurM-like_N"/>
</dbReference>
<evidence type="ECO:0000256" key="1">
    <source>
        <dbReference type="ARBA" id="ARBA00022490"/>
    </source>
</evidence>
<dbReference type="PANTHER" id="PTHR43555">
    <property type="entry name" value="PHOSPHORIBOSYLFORMYLGLYCINAMIDINE SYNTHASE SUBUNIT PURL"/>
    <property type="match status" value="1"/>
</dbReference>
<dbReference type="GO" id="GO:0006189">
    <property type="term" value="P:'de novo' IMP biosynthetic process"/>
    <property type="evidence" value="ECO:0007669"/>
    <property type="project" value="InterPro"/>
</dbReference>
<evidence type="ECO:0000313" key="6">
    <source>
        <dbReference type="Proteomes" id="UP000503178"/>
    </source>
</evidence>
<feature type="domain" description="PurM-like N-terminal" evidence="2">
    <location>
        <begin position="450"/>
        <end position="550"/>
    </location>
</feature>
<feature type="domain" description="PurM-like C-terminal" evidence="3">
    <location>
        <begin position="580"/>
        <end position="735"/>
    </location>
</feature>
<organism evidence="4">
    <name type="scientific">Paulinella micropora</name>
    <dbReference type="NCBI Taxonomy" id="1928728"/>
    <lineage>
        <taxon>Eukaryota</taxon>
        <taxon>Sar</taxon>
        <taxon>Rhizaria</taxon>
        <taxon>Cercozoa</taxon>
        <taxon>Imbricatea</taxon>
        <taxon>Silicofilosea</taxon>
        <taxon>Euglyphida</taxon>
        <taxon>Paulinellidae</taxon>
        <taxon>Paulinella</taxon>
    </lineage>
</organism>
<dbReference type="AlphaFoldDB" id="A0A1S6YI12"/>
<dbReference type="Gene3D" id="3.90.650.10">
    <property type="entry name" value="PurM-like C-terminal domain"/>
    <property type="match status" value="2"/>
</dbReference>
<protein>
    <submittedName>
        <fullName evidence="4 5">Phosphoribosylformylglycinamidine synthase</fullName>
    </submittedName>
</protein>
<dbReference type="PANTHER" id="PTHR43555:SF1">
    <property type="entry name" value="PHOSPHORIBOSYLFORMYLGLYCINAMIDINE SYNTHASE SUBUNIT PURL"/>
    <property type="match status" value="1"/>
</dbReference>
<dbReference type="GO" id="GO:0004642">
    <property type="term" value="F:phosphoribosylformylglycinamidine synthase activity"/>
    <property type="evidence" value="ECO:0007669"/>
    <property type="project" value="InterPro"/>
</dbReference>
<feature type="domain" description="PurM-like C-terminal" evidence="3">
    <location>
        <begin position="218"/>
        <end position="331"/>
    </location>
</feature>
<dbReference type="SUPFAM" id="SSF56042">
    <property type="entry name" value="PurM C-terminal domain-like"/>
    <property type="match status" value="2"/>
</dbReference>
<dbReference type="Proteomes" id="UP000503178">
    <property type="component" value="Chromatophore Pltd"/>
</dbReference>
<keyword evidence="1" id="KW-0963">Cytoplasm</keyword>
<evidence type="ECO:0000313" key="4">
    <source>
        <dbReference type="EMBL" id="AQX44953.1"/>
    </source>
</evidence>
<sequence>MKGYPTPFSVFRIFDKEDLIRASYNEMVRRLKRKPNPAELDIFEVLWCKYSPSCDFQISFQDSLSSDDSLLNVQIQNTGIVDLGKGQSLVLGMESYSPLTTLGILQRTVTCINGVLAGISLRKAHPIALLDTLRIGPLEKNSNIDILQDIVAEISYCGQSAGVPIIGGKTSLDDIYDGNPLVNVMAIGLTETDAIVDSGKCCIGSPIIYISCIVNHEGIKEGDPFLKSALIEAYLEAFTSGNILFTQHIGTFIRSCAEMAIKGHFGIEIDLDRIPIAQTEINLYEFLLSEYEETMILAVCAGQEESLLTCFRYWGLQALLIGRVLKESVVRVLNNGKVIVEVPSDALTCSIPVTSYKLFNIIPDSIKKHWEWTEIELPQADCTGITPAKTQNKLSWGEILLILLDSVNITSKRWVWRQYDYQIQSNTVTTPGNSDASVLRLRSQIEQSLSIGQYRGIAVTLDCPNHWVALDPERGSIAAVAEAARNLTCAGAEPLAIINNLTSALSEPTIAYWQLPMSSRGISLACSILNIPIVNSDTLPYNETNLYSNKLHSIYLAPVVGMVGLIHNLCHVTSLGWIETGDSIWLLGLPLLEKNEHEDRVSLGGSSYLESVHSIIIGRPPRVDLLLEYRVQKIVRQAIISGIIHSAHSLSDGGLAVAVAESCIVSGLGAYISLSYSPVRLDRLLFGEGGARILVSISKRYKDKWKKLLEIARSSGQEIPAECIGMVTDNPQLIIEHSSISLLNLSIYSLTSTYEEGLPRRTVQQV</sequence>
<dbReference type="SUPFAM" id="SSF55326">
    <property type="entry name" value="PurM N-terminal domain-like"/>
    <property type="match status" value="2"/>
</dbReference>
<evidence type="ECO:0000259" key="3">
    <source>
        <dbReference type="Pfam" id="PF02769"/>
    </source>
</evidence>
<gene>
    <name evidence="5" type="primary">purL</name>
    <name evidence="5" type="synonym">MYN1_Chr_350</name>
    <name evidence="4" type="ORF">PFK_400</name>
    <name evidence="5" type="ORF">PMYN1_Chma358</name>
</gene>
<dbReference type="Pfam" id="PF00586">
    <property type="entry name" value="AIRS"/>
    <property type="match status" value="2"/>
</dbReference>
<dbReference type="EMBL" id="KY124271">
    <property type="protein sequence ID" value="AQX44953.1"/>
    <property type="molecule type" value="Genomic_DNA"/>
</dbReference>
<reference evidence="4" key="1">
    <citation type="journal article" date="2017" name="Protist">
        <title>Diversity of the Photosynthetic Paulinella Species, with the Description of Paulinella micropora sp. nov. and the Chromatophore Genome Sequence for strain KR01.</title>
        <authorList>
            <person name="Lhee D."/>
            <person name="Yang E.C."/>
            <person name="Kim J.I."/>
            <person name="Nakayama T."/>
            <person name="Zuccarello G."/>
            <person name="Andersen R.A."/>
            <person name="Yoon H.S."/>
        </authorList>
    </citation>
    <scope>NUCLEOTIDE SEQUENCE</scope>
    <source>
        <strain evidence="4">FK01</strain>
    </source>
</reference>
<keyword evidence="4" id="KW-0934">Plastid</keyword>
<dbReference type="InterPro" id="IPR036676">
    <property type="entry name" value="PurM-like_C_sf"/>
</dbReference>
<name>A0A1S6YI12_9EUKA</name>